<evidence type="ECO:0000256" key="7">
    <source>
        <dbReference type="PIRSR" id="PIRSR001123-1"/>
    </source>
</evidence>
<dbReference type="Pfam" id="PF05343">
    <property type="entry name" value="Peptidase_M42"/>
    <property type="match status" value="1"/>
</dbReference>
<feature type="binding site" evidence="8">
    <location>
        <position position="234"/>
    </location>
    <ligand>
        <name>Zn(2+)</name>
        <dbReference type="ChEBI" id="CHEBI:29105"/>
        <label>1</label>
    </ligand>
</feature>
<dbReference type="Gene3D" id="3.40.630.10">
    <property type="entry name" value="Zn peptidases"/>
    <property type="match status" value="1"/>
</dbReference>
<name>B9KXT1_THERP</name>
<keyword evidence="3" id="KW-0645">Protease</keyword>
<comment type="cofactor">
    <cofactor evidence="8">
        <name>a divalent metal cation</name>
        <dbReference type="ChEBI" id="CHEBI:60240"/>
    </cofactor>
    <text evidence="8">Binds 2 divalent metal cations per subunit.</text>
</comment>
<feature type="binding site" evidence="8">
    <location>
        <position position="212"/>
    </location>
    <ligand>
        <name>Zn(2+)</name>
        <dbReference type="ChEBI" id="CHEBI:29105"/>
        <label>2</label>
    </ligand>
</feature>
<accession>B9KXT1</accession>
<dbReference type="GO" id="GO:0006508">
    <property type="term" value="P:proteolysis"/>
    <property type="evidence" value="ECO:0007669"/>
    <property type="project" value="UniProtKB-KW"/>
</dbReference>
<feature type="active site" description="Proton acceptor" evidence="7">
    <location>
        <position position="211"/>
    </location>
</feature>
<dbReference type="HOGENOM" id="CLU_047249_0_2_0"/>
<gene>
    <name evidence="9" type="ordered locus">trd_0269</name>
</gene>
<sequence>MRERIAEVLTELMALPGPTGREEPVLAWLERAWAPHVKRLWRSRIGNLLAYVGGAGPRLLLTAHADELSFVVRSIDSSGLLWLTTGQVRGEPQERFPVGQPALVLGRDVAIEGMFVLATGHVVPEERRSKPVTFADLFVDIGANSKQEVLERGITVGSSVVWNPPTRRLGSRLYGKAIDDRVGLALLTLLVRQIDAQQLDCALYLAATVQEENGLLGASSLRADLDVDWAIALDVGLVGDLPTIGEQWMPATLGGGPQLVHKDAATHYDQRLLWRLADLADRNGLPVQHVVFDRYGSDGAALIRQGIPTALVAVGARHTHAPFEAVDLADVEATLHLLEHVVYEGPTDQ</sequence>
<dbReference type="eggNOG" id="COG1363">
    <property type="taxonomic scope" value="Bacteria"/>
</dbReference>
<dbReference type="EMBL" id="CP001275">
    <property type="protein sequence ID" value="ACM05563.1"/>
    <property type="molecule type" value="Genomic_DNA"/>
</dbReference>
<dbReference type="InterPro" id="IPR051464">
    <property type="entry name" value="Peptidase_M42_aminopept"/>
</dbReference>
<keyword evidence="2 9" id="KW-0031">Aminopeptidase</keyword>
<reference evidence="9 10" key="1">
    <citation type="journal article" date="2009" name="PLoS ONE">
        <title>Complete genome sequence of the aerobic CO-oxidizing thermophile Thermomicrobium roseum.</title>
        <authorList>
            <person name="Wu D."/>
            <person name="Raymond J."/>
            <person name="Wu M."/>
            <person name="Chatterji S."/>
            <person name="Ren Q."/>
            <person name="Graham J.E."/>
            <person name="Bryant D.A."/>
            <person name="Robb F."/>
            <person name="Colman A."/>
            <person name="Tallon L.J."/>
            <person name="Badger J.H."/>
            <person name="Madupu R."/>
            <person name="Ward N.L."/>
            <person name="Eisen J.A."/>
        </authorList>
    </citation>
    <scope>NUCLEOTIDE SEQUENCE [LARGE SCALE GENOMIC DNA]</scope>
    <source>
        <strain evidence="10">ATCC 27502 / DSM 5159 / P-2</strain>
    </source>
</reference>
<evidence type="ECO:0000256" key="6">
    <source>
        <dbReference type="PIRNR" id="PIRNR001123"/>
    </source>
</evidence>
<feature type="binding site" evidence="8">
    <location>
        <position position="179"/>
    </location>
    <ligand>
        <name>Zn(2+)</name>
        <dbReference type="ChEBI" id="CHEBI:29105"/>
        <label>1</label>
    </ligand>
</feature>
<keyword evidence="5" id="KW-0378">Hydrolase</keyword>
<dbReference type="Proteomes" id="UP000000447">
    <property type="component" value="Chromosome"/>
</dbReference>
<dbReference type="PIRSF" id="PIRSF001123">
    <property type="entry name" value="PepA_GA"/>
    <property type="match status" value="1"/>
</dbReference>
<dbReference type="SUPFAM" id="SSF53187">
    <property type="entry name" value="Zn-dependent exopeptidases"/>
    <property type="match status" value="1"/>
</dbReference>
<protein>
    <submittedName>
        <fullName evidence="9">Putative aminopeptidase from family M42</fullName>
    </submittedName>
</protein>
<evidence type="ECO:0000256" key="8">
    <source>
        <dbReference type="PIRSR" id="PIRSR001123-2"/>
    </source>
</evidence>
<keyword evidence="10" id="KW-1185">Reference proteome</keyword>
<feature type="binding site" evidence="8">
    <location>
        <position position="64"/>
    </location>
    <ligand>
        <name>Zn(2+)</name>
        <dbReference type="ChEBI" id="CHEBI:29105"/>
        <label>1</label>
    </ligand>
</feature>
<evidence type="ECO:0000256" key="2">
    <source>
        <dbReference type="ARBA" id="ARBA00022438"/>
    </source>
</evidence>
<organism evidence="9 10">
    <name type="scientific">Thermomicrobium roseum (strain ATCC 27502 / DSM 5159 / P-2)</name>
    <dbReference type="NCBI Taxonomy" id="309801"/>
    <lineage>
        <taxon>Bacteria</taxon>
        <taxon>Pseudomonadati</taxon>
        <taxon>Thermomicrobiota</taxon>
        <taxon>Thermomicrobia</taxon>
        <taxon>Thermomicrobiales</taxon>
        <taxon>Thermomicrobiaceae</taxon>
        <taxon>Thermomicrobium</taxon>
    </lineage>
</organism>
<dbReference type="PANTHER" id="PTHR32481">
    <property type="entry name" value="AMINOPEPTIDASE"/>
    <property type="match status" value="1"/>
</dbReference>
<evidence type="ECO:0000256" key="4">
    <source>
        <dbReference type="ARBA" id="ARBA00022723"/>
    </source>
</evidence>
<dbReference type="Gene3D" id="2.40.30.40">
    <property type="entry name" value="Peptidase M42, domain 2"/>
    <property type="match status" value="1"/>
</dbReference>
<dbReference type="SUPFAM" id="SSF101821">
    <property type="entry name" value="Aminopeptidase/glucanase lid domain"/>
    <property type="match status" value="1"/>
</dbReference>
<dbReference type="KEGG" id="tro:trd_0269"/>
<dbReference type="PANTHER" id="PTHR32481:SF7">
    <property type="entry name" value="AMINOPEPTIDASE YHFE-RELATED"/>
    <property type="match status" value="1"/>
</dbReference>
<dbReference type="OrthoDB" id="9772053at2"/>
<dbReference type="InterPro" id="IPR008007">
    <property type="entry name" value="Peptidase_M42"/>
</dbReference>
<evidence type="ECO:0000313" key="10">
    <source>
        <dbReference type="Proteomes" id="UP000000447"/>
    </source>
</evidence>
<evidence type="ECO:0000256" key="5">
    <source>
        <dbReference type="ARBA" id="ARBA00022801"/>
    </source>
</evidence>
<comment type="similarity">
    <text evidence="1 6">Belongs to the peptidase M42 family.</text>
</comment>
<dbReference type="GO" id="GO:0046872">
    <property type="term" value="F:metal ion binding"/>
    <property type="evidence" value="ECO:0007669"/>
    <property type="project" value="UniProtKB-UniRule"/>
</dbReference>
<evidence type="ECO:0000256" key="1">
    <source>
        <dbReference type="ARBA" id="ARBA00006272"/>
    </source>
</evidence>
<dbReference type="AlphaFoldDB" id="B9KXT1"/>
<evidence type="ECO:0000256" key="3">
    <source>
        <dbReference type="ARBA" id="ARBA00022670"/>
    </source>
</evidence>
<feature type="binding site" evidence="8">
    <location>
        <position position="320"/>
    </location>
    <ligand>
        <name>Zn(2+)</name>
        <dbReference type="ChEBI" id="CHEBI:29105"/>
        <label>2</label>
    </ligand>
</feature>
<keyword evidence="4 8" id="KW-0479">Metal-binding</keyword>
<proteinExistence type="inferred from homology"/>
<dbReference type="InterPro" id="IPR023367">
    <property type="entry name" value="Peptidase_M42_dom2"/>
</dbReference>
<feature type="binding site" evidence="8">
    <location>
        <position position="179"/>
    </location>
    <ligand>
        <name>Zn(2+)</name>
        <dbReference type="ChEBI" id="CHEBI:29105"/>
        <label>2</label>
    </ligand>
</feature>
<evidence type="ECO:0000313" key="9">
    <source>
        <dbReference type="EMBL" id="ACM05563.1"/>
    </source>
</evidence>
<dbReference type="GO" id="GO:0004177">
    <property type="term" value="F:aminopeptidase activity"/>
    <property type="evidence" value="ECO:0007669"/>
    <property type="project" value="UniProtKB-UniRule"/>
</dbReference>
<dbReference type="RefSeq" id="WP_012641681.1">
    <property type="nucleotide sequence ID" value="NC_011959.1"/>
</dbReference>